<dbReference type="SMART" id="SM00086">
    <property type="entry name" value="PAC"/>
    <property type="match status" value="4"/>
</dbReference>
<dbReference type="Gene3D" id="3.30.565.10">
    <property type="entry name" value="Histidine kinase-like ATPase, C-terminal domain"/>
    <property type="match status" value="1"/>
</dbReference>
<dbReference type="OrthoDB" id="134017at2157"/>
<dbReference type="InterPro" id="IPR035965">
    <property type="entry name" value="PAS-like_dom_sf"/>
</dbReference>
<dbReference type="Pfam" id="PF07568">
    <property type="entry name" value="HisKA_2"/>
    <property type="match status" value="1"/>
</dbReference>
<dbReference type="PROSITE" id="PS50112">
    <property type="entry name" value="PAS"/>
    <property type="match status" value="4"/>
</dbReference>
<dbReference type="SMART" id="SM00387">
    <property type="entry name" value="HATPase_c"/>
    <property type="match status" value="1"/>
</dbReference>
<feature type="domain" description="PAC" evidence="4">
    <location>
        <begin position="546"/>
        <end position="598"/>
    </location>
</feature>
<dbReference type="SUPFAM" id="SSF55874">
    <property type="entry name" value="ATPase domain of HSP90 chaperone/DNA topoisomerase II/histidine kinase"/>
    <property type="match status" value="1"/>
</dbReference>
<dbReference type="Pfam" id="PF08447">
    <property type="entry name" value="PAS_3"/>
    <property type="match status" value="1"/>
</dbReference>
<keyword evidence="6" id="KW-1185">Reference proteome</keyword>
<evidence type="ECO:0000259" key="4">
    <source>
        <dbReference type="PROSITE" id="PS50113"/>
    </source>
</evidence>
<feature type="domain" description="PAS" evidence="3">
    <location>
        <begin position="473"/>
        <end position="542"/>
    </location>
</feature>
<gene>
    <name evidence="5" type="ORF">ASJ81_02905</name>
</gene>
<dbReference type="AlphaFoldDB" id="A0A2A2HXJ1"/>
<dbReference type="InterPro" id="IPR011495">
    <property type="entry name" value="Sig_transdc_His_kin_sub2_dim/P"/>
</dbReference>
<evidence type="ECO:0000259" key="2">
    <source>
        <dbReference type="PROSITE" id="PS50109"/>
    </source>
</evidence>
<dbReference type="CDD" id="cd00130">
    <property type="entry name" value="PAS"/>
    <property type="match status" value="4"/>
</dbReference>
<dbReference type="InterPro" id="IPR000014">
    <property type="entry name" value="PAS"/>
</dbReference>
<dbReference type="SUPFAM" id="SSF55785">
    <property type="entry name" value="PYP-like sensor domain (PAS domain)"/>
    <property type="match status" value="4"/>
</dbReference>
<dbReference type="InterPro" id="IPR036890">
    <property type="entry name" value="HATPase_C_sf"/>
</dbReference>
<feature type="domain" description="Histidine kinase" evidence="2">
    <location>
        <begin position="730"/>
        <end position="940"/>
    </location>
</feature>
<dbReference type="SMART" id="SM00091">
    <property type="entry name" value="PAS"/>
    <property type="match status" value="4"/>
</dbReference>
<evidence type="ECO:0000313" key="5">
    <source>
        <dbReference type="EMBL" id="PAV14024.1"/>
    </source>
</evidence>
<feature type="domain" description="PAS" evidence="3">
    <location>
        <begin position="202"/>
        <end position="245"/>
    </location>
</feature>
<evidence type="ECO:0000313" key="6">
    <source>
        <dbReference type="Proteomes" id="UP000218164"/>
    </source>
</evidence>
<dbReference type="PANTHER" id="PTHR43065">
    <property type="entry name" value="SENSOR HISTIDINE KINASE"/>
    <property type="match status" value="1"/>
</dbReference>
<dbReference type="Proteomes" id="UP000218164">
    <property type="component" value="Unassembled WGS sequence"/>
</dbReference>
<feature type="domain" description="PAS" evidence="3">
    <location>
        <begin position="599"/>
        <end position="671"/>
    </location>
</feature>
<name>A0A2A2HXJ1_9EURY</name>
<keyword evidence="1" id="KW-0175">Coiled coil</keyword>
<reference evidence="5 6" key="1">
    <citation type="journal article" date="2017" name="BMC Genomics">
        <title>Genomic analysis of methanogenic archaea reveals a shift towards energy conservation.</title>
        <authorList>
            <person name="Gilmore S.P."/>
            <person name="Henske J.K."/>
            <person name="Sexton J.A."/>
            <person name="Solomon K.V."/>
            <person name="Seppala S."/>
            <person name="Yoo J.I."/>
            <person name="Huyett L.M."/>
            <person name="Pressman A."/>
            <person name="Cogan J.Z."/>
            <person name="Kivenson V."/>
            <person name="Peng X."/>
            <person name="Tan Y."/>
            <person name="Valentine D.L."/>
            <person name="O'Malley M.A."/>
        </authorList>
    </citation>
    <scope>NUCLEOTIDE SEQUENCE [LARGE SCALE GENOMIC DNA]</scope>
    <source>
        <strain evidence="5 6">MC-15</strain>
    </source>
</reference>
<dbReference type="InterPro" id="IPR013655">
    <property type="entry name" value="PAS_fold_3"/>
</dbReference>
<feature type="domain" description="PAC" evidence="4">
    <location>
        <begin position="670"/>
        <end position="722"/>
    </location>
</feature>
<dbReference type="NCBIfam" id="TIGR00229">
    <property type="entry name" value="sensory_box"/>
    <property type="match status" value="4"/>
</dbReference>
<dbReference type="InterPro" id="IPR003594">
    <property type="entry name" value="HATPase_dom"/>
</dbReference>
<dbReference type="InterPro" id="IPR001610">
    <property type="entry name" value="PAC"/>
</dbReference>
<dbReference type="PROSITE" id="PS50113">
    <property type="entry name" value="PAC"/>
    <property type="match status" value="4"/>
</dbReference>
<feature type="domain" description="PAC" evidence="4">
    <location>
        <begin position="424"/>
        <end position="476"/>
    </location>
</feature>
<dbReference type="InterPro" id="IPR005467">
    <property type="entry name" value="His_kinase_dom"/>
</dbReference>
<sequence length="940" mass="107326">MRNRNRLSGINIIEDVPWGIHFCQFCQTKEDLIDITVPYFKAGLENNEFCLWIVSELIDEDEAKEALKLDIPNIDAYLRNGQIEIISYTYWRIEENALDPQTISNYLIEKTGKALASGYDGLRYSGNDFMSHEKLLDSVIGKYPIMALCTYPVDRCSAVEILDLIANHRFTLTKKEGKWEKIESSGENINNCWQTEKILQESEDKYKAVFDSSLDGIFITIPDGTILAANAAACQMFGMTEKELIQAGRNGTVGASNPELKYFLEERARTGRFKGELDHKRKDGTTFPGEISSSFFKDKNGLTKGVLIIRDVTKRKEAEAKLKETLDNLDKLVKERTAELQKAYDSLKKSERNLAEAQEMAHIGSWERDFANNELHWSDETYRIFGLKPQESQVDYNTFLSYVRPEDRDLIENAVKEALKGKPFDIYYRIITANGEERIVHEKAEVVFDERKNPARIIGTIQDITKHRKAEEKIQNLANVVESSAEAIITESFDGIITSWNKGAEQVYGYSVKEVIGKSILILEPPTLTGETEKLCKIVQQGEKIRQYETLRLRKDGKLINVSLTIFPVLDNQGKITAVSVIATDITGRKEAEEKLRESEEKYRNIVETSNEGIYLVDNEAKITYANKIMETSGYTLEEMIGRPIWDFISEESKPVAKRSFEERRKGIDDSYELKLVRKDGSFIWGLISAKSLFNKEGKFIGYLGMLTDITERKKAEEFLANLETARKKEIHHRIKNNLQVISSLLDLQAEQFKNRECIGNSEVLEAFRESQDRVISMALIHEELYRGKELDNLNFSPYIEELTSTLFQTYRLGNTSISLSMDLEENLFFDIDTAVPLGIIVNELVSNSLKHAFPDRERGEIRIKLHREKTTELEIENRESTSTNFILTISDNGVGIPENLNIEDLDSLGMQLVTSLVDQLDGELELKRDGGTEFTIKFS</sequence>
<dbReference type="Gene3D" id="3.30.450.20">
    <property type="entry name" value="PAS domain"/>
    <property type="match status" value="4"/>
</dbReference>
<dbReference type="EMBL" id="LMVP01000035">
    <property type="protein sequence ID" value="PAV14024.1"/>
    <property type="molecule type" value="Genomic_DNA"/>
</dbReference>
<feature type="coiled-coil region" evidence="1">
    <location>
        <begin position="315"/>
        <end position="360"/>
    </location>
</feature>
<dbReference type="Pfam" id="PF14417">
    <property type="entry name" value="MEDS"/>
    <property type="match status" value="1"/>
</dbReference>
<evidence type="ECO:0000259" key="3">
    <source>
        <dbReference type="PROSITE" id="PS50112"/>
    </source>
</evidence>
<proteinExistence type="predicted"/>
<accession>A0A2A2HXJ1</accession>
<dbReference type="InterPro" id="IPR025847">
    <property type="entry name" value="MEDS_domain"/>
</dbReference>
<dbReference type="RefSeq" id="WP_095643174.1">
    <property type="nucleotide sequence ID" value="NZ_LMVP01000035.1"/>
</dbReference>
<dbReference type="InterPro" id="IPR000700">
    <property type="entry name" value="PAS-assoc_C"/>
</dbReference>
<feature type="domain" description="PAS" evidence="3">
    <location>
        <begin position="350"/>
        <end position="422"/>
    </location>
</feature>
<organism evidence="5 6">
    <name type="scientific">Methanosarcina spelaei</name>
    <dbReference type="NCBI Taxonomy" id="1036679"/>
    <lineage>
        <taxon>Archaea</taxon>
        <taxon>Methanobacteriati</taxon>
        <taxon>Methanobacteriota</taxon>
        <taxon>Stenosarchaea group</taxon>
        <taxon>Methanomicrobia</taxon>
        <taxon>Methanosarcinales</taxon>
        <taxon>Methanosarcinaceae</taxon>
        <taxon>Methanosarcina</taxon>
    </lineage>
</organism>
<dbReference type="Pfam" id="PF13426">
    <property type="entry name" value="PAS_9"/>
    <property type="match status" value="3"/>
</dbReference>
<dbReference type="PANTHER" id="PTHR43065:SF23">
    <property type="entry name" value="SENSOR HISTIDINE KINASE PDTAS"/>
    <property type="match status" value="1"/>
</dbReference>
<dbReference type="Pfam" id="PF02518">
    <property type="entry name" value="HATPase_c"/>
    <property type="match status" value="1"/>
</dbReference>
<evidence type="ECO:0000256" key="1">
    <source>
        <dbReference type="SAM" id="Coils"/>
    </source>
</evidence>
<dbReference type="PROSITE" id="PS50109">
    <property type="entry name" value="HIS_KIN"/>
    <property type="match status" value="1"/>
</dbReference>
<comment type="caution">
    <text evidence="5">The sequence shown here is derived from an EMBL/GenBank/DDBJ whole genome shotgun (WGS) entry which is preliminary data.</text>
</comment>
<dbReference type="Gene3D" id="2.10.70.100">
    <property type="match status" value="1"/>
</dbReference>
<evidence type="ECO:0008006" key="7">
    <source>
        <dbReference type="Google" id="ProtNLM"/>
    </source>
</evidence>
<protein>
    <recommendedName>
        <fullName evidence="7">Histidine kinase</fullName>
    </recommendedName>
</protein>
<feature type="domain" description="PAC" evidence="4">
    <location>
        <begin position="273"/>
        <end position="324"/>
    </location>
</feature>